<dbReference type="InterPro" id="IPR016181">
    <property type="entry name" value="Acyl_CoA_acyltransferase"/>
</dbReference>
<dbReference type="OrthoDB" id="8479334at2"/>
<evidence type="ECO:0000313" key="3">
    <source>
        <dbReference type="Proteomes" id="UP000193834"/>
    </source>
</evidence>
<dbReference type="InterPro" id="IPR000182">
    <property type="entry name" value="GNAT_dom"/>
</dbReference>
<dbReference type="Proteomes" id="UP000193834">
    <property type="component" value="Unassembled WGS sequence"/>
</dbReference>
<dbReference type="Pfam" id="PF00583">
    <property type="entry name" value="Acetyltransf_1"/>
    <property type="match status" value="1"/>
</dbReference>
<keyword evidence="3" id="KW-1185">Reference proteome</keyword>
<dbReference type="RefSeq" id="WP_085493562.1">
    <property type="nucleotide sequence ID" value="NZ_FXAZ01000001.1"/>
</dbReference>
<dbReference type="PROSITE" id="PS51186">
    <property type="entry name" value="GNAT"/>
    <property type="match status" value="1"/>
</dbReference>
<name>A0A1X7JC73_9BACL</name>
<reference evidence="2 3" key="1">
    <citation type="submission" date="2017-04" db="EMBL/GenBank/DDBJ databases">
        <authorList>
            <person name="Afonso C.L."/>
            <person name="Miller P.J."/>
            <person name="Scott M.A."/>
            <person name="Spackman E."/>
            <person name="Goraichik I."/>
            <person name="Dimitrov K.M."/>
            <person name="Suarez D.L."/>
            <person name="Swayne D.E."/>
        </authorList>
    </citation>
    <scope>NUCLEOTIDE SEQUENCE [LARGE SCALE GENOMIC DNA]</scope>
    <source>
        <strain evidence="2 3">11</strain>
    </source>
</reference>
<keyword evidence="2" id="KW-0808">Transferase</keyword>
<organism evidence="2 3">
    <name type="scientific">Paenibacillus aquistagni</name>
    <dbReference type="NCBI Taxonomy" id="1852522"/>
    <lineage>
        <taxon>Bacteria</taxon>
        <taxon>Bacillati</taxon>
        <taxon>Bacillota</taxon>
        <taxon>Bacilli</taxon>
        <taxon>Bacillales</taxon>
        <taxon>Paenibacillaceae</taxon>
        <taxon>Paenibacillus</taxon>
    </lineage>
</organism>
<dbReference type="AlphaFoldDB" id="A0A1X7JC73"/>
<sequence>MLHIEIVPVLEEEKSILSQLIELYEYDFSEFTGKDINAYGRYGYSYLDYYWTQEKRSPFFIKVDGKLAGFVLICDYCYILKDVDAYFVGEFFVMRKYRKLGVGSAAAKQVFDRFKGHWELTMHPHNPGSYAFWTKVVSEYTLNEYTVHHDVEGIYDDLPGTAITFHNGRNNSNE</sequence>
<dbReference type="GO" id="GO:0016747">
    <property type="term" value="F:acyltransferase activity, transferring groups other than amino-acyl groups"/>
    <property type="evidence" value="ECO:0007669"/>
    <property type="project" value="InterPro"/>
</dbReference>
<evidence type="ECO:0000259" key="1">
    <source>
        <dbReference type="PROSITE" id="PS51186"/>
    </source>
</evidence>
<dbReference type="STRING" id="1852522.SAMN06295960_1420"/>
<proteinExistence type="predicted"/>
<dbReference type="EMBL" id="FXAZ01000001">
    <property type="protein sequence ID" value="SMG25148.1"/>
    <property type="molecule type" value="Genomic_DNA"/>
</dbReference>
<dbReference type="CDD" id="cd04301">
    <property type="entry name" value="NAT_SF"/>
    <property type="match status" value="1"/>
</dbReference>
<protein>
    <submittedName>
        <fullName evidence="2">Predicted acetyltransferase</fullName>
    </submittedName>
</protein>
<gene>
    <name evidence="2" type="ORF">SAMN06295960_1420</name>
</gene>
<feature type="domain" description="N-acetyltransferase" evidence="1">
    <location>
        <begin position="4"/>
        <end position="161"/>
    </location>
</feature>
<dbReference type="Gene3D" id="3.40.630.30">
    <property type="match status" value="1"/>
</dbReference>
<evidence type="ECO:0000313" key="2">
    <source>
        <dbReference type="EMBL" id="SMG25148.1"/>
    </source>
</evidence>
<dbReference type="SUPFAM" id="SSF55729">
    <property type="entry name" value="Acyl-CoA N-acyltransferases (Nat)"/>
    <property type="match status" value="1"/>
</dbReference>
<accession>A0A1X7JC73</accession>